<protein>
    <submittedName>
        <fullName evidence="2">Uncharacterized protein</fullName>
    </submittedName>
</protein>
<keyword evidence="3" id="KW-1185">Reference proteome</keyword>
<gene>
    <name evidence="2" type="ORF">LPT13_01290</name>
</gene>
<dbReference type="EMBL" id="JAJMLW010000001">
    <property type="protein sequence ID" value="MCI2240988.1"/>
    <property type="molecule type" value="Genomic_DNA"/>
</dbReference>
<comment type="caution">
    <text evidence="2">The sequence shown here is derived from an EMBL/GenBank/DDBJ whole genome shotgun (WGS) entry which is preliminary data.</text>
</comment>
<name>A0ABS9WDP9_9ACTN</name>
<dbReference type="RefSeq" id="WP_242162722.1">
    <property type="nucleotide sequence ID" value="NZ_JAJMLW010000001.1"/>
</dbReference>
<evidence type="ECO:0000256" key="1">
    <source>
        <dbReference type="SAM" id="Phobius"/>
    </source>
</evidence>
<evidence type="ECO:0000313" key="3">
    <source>
        <dbReference type="Proteomes" id="UP001430755"/>
    </source>
</evidence>
<keyword evidence="1" id="KW-1133">Transmembrane helix</keyword>
<dbReference type="Proteomes" id="UP001430755">
    <property type="component" value="Unassembled WGS sequence"/>
</dbReference>
<feature type="transmembrane region" description="Helical" evidence="1">
    <location>
        <begin position="37"/>
        <end position="57"/>
    </location>
</feature>
<accession>A0ABS9WDP9</accession>
<organism evidence="2 3">
    <name type="scientific">Adlercreutzia faecimuris</name>
    <dbReference type="NCBI Taxonomy" id="2897341"/>
    <lineage>
        <taxon>Bacteria</taxon>
        <taxon>Bacillati</taxon>
        <taxon>Actinomycetota</taxon>
        <taxon>Coriobacteriia</taxon>
        <taxon>Eggerthellales</taxon>
        <taxon>Eggerthellaceae</taxon>
        <taxon>Adlercreutzia</taxon>
    </lineage>
</organism>
<feature type="transmembrane region" description="Helical" evidence="1">
    <location>
        <begin position="7"/>
        <end position="25"/>
    </location>
</feature>
<keyword evidence="1" id="KW-0812">Transmembrane</keyword>
<evidence type="ECO:0000313" key="2">
    <source>
        <dbReference type="EMBL" id="MCI2240988.1"/>
    </source>
</evidence>
<proteinExistence type="predicted"/>
<reference evidence="2" key="1">
    <citation type="submission" date="2021-11" db="EMBL/GenBank/DDBJ databases">
        <title>A Novel Adlercreutzia Species, isolated from a Allomyrina dichotoma larva feces.</title>
        <authorList>
            <person name="Suh M.K."/>
        </authorList>
    </citation>
    <scope>NUCLEOTIDE SEQUENCE</scope>
    <source>
        <strain evidence="2">JBNU-10</strain>
    </source>
</reference>
<sequence>MRKSNWIIVAILAAASAFFLWLWYYLSFNLVDNPVDLAFTIVWWVAIIGACIGIHVAERRRQERVRTAFLAPGLIYNCEAGMVRVEAGASPVDALQQTLTDLSYSFDLQDEPDNKRISFSHIVRSAKFADDGDTWEGEVVSVTYPNAKPRPFSSREELLAIVEGAPA</sequence>
<keyword evidence="1" id="KW-0472">Membrane</keyword>